<dbReference type="EMBL" id="JAEUBE010000158">
    <property type="protein sequence ID" value="KAH3668562.1"/>
    <property type="molecule type" value="Genomic_DNA"/>
</dbReference>
<keyword evidence="2" id="KW-1185">Reference proteome</keyword>
<reference evidence="1" key="2">
    <citation type="submission" date="2021-01" db="EMBL/GenBank/DDBJ databases">
        <authorList>
            <person name="Schikora-Tamarit M.A."/>
        </authorList>
    </citation>
    <scope>NUCLEOTIDE SEQUENCE</scope>
    <source>
        <strain evidence="1">CBS6075</strain>
    </source>
</reference>
<dbReference type="Proteomes" id="UP000769157">
    <property type="component" value="Unassembled WGS sequence"/>
</dbReference>
<evidence type="ECO:0000313" key="2">
    <source>
        <dbReference type="Proteomes" id="UP000769157"/>
    </source>
</evidence>
<protein>
    <submittedName>
        <fullName evidence="1">Uncharacterized protein</fullName>
    </submittedName>
</protein>
<dbReference type="GeneID" id="70234283"/>
<sequence length="120" mass="13287">MDKLSGRFSFAENPLPIPDPLSTDGEDAAVEVEGLGVNALRCVSDGDLRIFSAVLLKKRDILFSIVPIREAVVDEDTERCKEEWEAVSCGRSWLLRTLLNSTLDTVFCCKKEDVESLPNA</sequence>
<accession>A0A9P8PC35</accession>
<reference evidence="1" key="1">
    <citation type="journal article" date="2021" name="Open Biol.">
        <title>Shared evolutionary footprints suggest mitochondrial oxidative damage underlies multiple complex I losses in fungi.</title>
        <authorList>
            <person name="Schikora-Tamarit M.A."/>
            <person name="Marcet-Houben M."/>
            <person name="Nosek J."/>
            <person name="Gabaldon T."/>
        </authorList>
    </citation>
    <scope>NUCLEOTIDE SEQUENCE</scope>
    <source>
        <strain evidence="1">CBS6075</strain>
    </source>
</reference>
<name>A0A9P8PC35_9ASCO</name>
<organism evidence="1 2">
    <name type="scientific">Ogataea philodendri</name>
    <dbReference type="NCBI Taxonomy" id="1378263"/>
    <lineage>
        <taxon>Eukaryota</taxon>
        <taxon>Fungi</taxon>
        <taxon>Dikarya</taxon>
        <taxon>Ascomycota</taxon>
        <taxon>Saccharomycotina</taxon>
        <taxon>Pichiomycetes</taxon>
        <taxon>Pichiales</taxon>
        <taxon>Pichiaceae</taxon>
        <taxon>Ogataea</taxon>
    </lineage>
</organism>
<evidence type="ECO:0000313" key="1">
    <source>
        <dbReference type="EMBL" id="KAH3668562.1"/>
    </source>
</evidence>
<comment type="caution">
    <text evidence="1">The sequence shown here is derived from an EMBL/GenBank/DDBJ whole genome shotgun (WGS) entry which is preliminary data.</text>
</comment>
<gene>
    <name evidence="1" type="ORF">OGAPHI_002316</name>
</gene>
<dbReference type="RefSeq" id="XP_046062976.1">
    <property type="nucleotide sequence ID" value="XM_046203173.1"/>
</dbReference>
<proteinExistence type="predicted"/>
<dbReference type="AlphaFoldDB" id="A0A9P8PC35"/>